<dbReference type="Proteomes" id="UP001195483">
    <property type="component" value="Unassembled WGS sequence"/>
</dbReference>
<dbReference type="EMBL" id="JAEAOA010002150">
    <property type="protein sequence ID" value="KAK3607917.1"/>
    <property type="molecule type" value="Genomic_DNA"/>
</dbReference>
<evidence type="ECO:0000313" key="3">
    <source>
        <dbReference type="Proteomes" id="UP001195483"/>
    </source>
</evidence>
<feature type="signal peptide" evidence="1">
    <location>
        <begin position="1"/>
        <end position="28"/>
    </location>
</feature>
<reference evidence="2" key="2">
    <citation type="journal article" date="2021" name="Genome Biol. Evol.">
        <title>Developing a high-quality reference genome for a parasitic bivalve with doubly uniparental inheritance (Bivalvia: Unionida).</title>
        <authorList>
            <person name="Smith C.H."/>
        </authorList>
    </citation>
    <scope>NUCLEOTIDE SEQUENCE</scope>
    <source>
        <strain evidence="2">CHS0354</strain>
        <tissue evidence="2">Mantle</tissue>
    </source>
</reference>
<reference evidence="2" key="1">
    <citation type="journal article" date="2021" name="Genome Biol. Evol.">
        <title>A High-Quality Reference Genome for a Parasitic Bivalve with Doubly Uniparental Inheritance (Bivalvia: Unionida).</title>
        <authorList>
            <person name="Smith C.H."/>
        </authorList>
    </citation>
    <scope>NUCLEOTIDE SEQUENCE</scope>
    <source>
        <strain evidence="2">CHS0354</strain>
    </source>
</reference>
<feature type="chain" id="PRO_5041999402" evidence="1">
    <location>
        <begin position="29"/>
        <end position="164"/>
    </location>
</feature>
<name>A0AAE0TCN1_9BIVA</name>
<proteinExistence type="predicted"/>
<evidence type="ECO:0000313" key="2">
    <source>
        <dbReference type="EMBL" id="KAK3607917.1"/>
    </source>
</evidence>
<comment type="caution">
    <text evidence="2">The sequence shown here is derived from an EMBL/GenBank/DDBJ whole genome shotgun (WGS) entry which is preliminary data.</text>
</comment>
<protein>
    <submittedName>
        <fullName evidence="2">Uncharacterized protein</fullName>
    </submittedName>
</protein>
<keyword evidence="3" id="KW-1185">Reference proteome</keyword>
<evidence type="ECO:0000256" key="1">
    <source>
        <dbReference type="SAM" id="SignalP"/>
    </source>
</evidence>
<gene>
    <name evidence="2" type="ORF">CHS0354_036745</name>
</gene>
<dbReference type="AlphaFoldDB" id="A0AAE0TCN1"/>
<organism evidence="2 3">
    <name type="scientific">Potamilus streckersoni</name>
    <dbReference type="NCBI Taxonomy" id="2493646"/>
    <lineage>
        <taxon>Eukaryota</taxon>
        <taxon>Metazoa</taxon>
        <taxon>Spiralia</taxon>
        <taxon>Lophotrochozoa</taxon>
        <taxon>Mollusca</taxon>
        <taxon>Bivalvia</taxon>
        <taxon>Autobranchia</taxon>
        <taxon>Heteroconchia</taxon>
        <taxon>Palaeoheterodonta</taxon>
        <taxon>Unionida</taxon>
        <taxon>Unionoidea</taxon>
        <taxon>Unionidae</taxon>
        <taxon>Ambleminae</taxon>
        <taxon>Lampsilini</taxon>
        <taxon>Potamilus</taxon>
    </lineage>
</organism>
<accession>A0AAE0TCN1</accession>
<reference evidence="2" key="3">
    <citation type="submission" date="2023-05" db="EMBL/GenBank/DDBJ databases">
        <authorList>
            <person name="Smith C.H."/>
        </authorList>
    </citation>
    <scope>NUCLEOTIDE SEQUENCE</scope>
    <source>
        <strain evidence="2">CHS0354</strain>
        <tissue evidence="2">Mantle</tissue>
    </source>
</reference>
<sequence length="164" mass="19247">MGKSLRGFLCYMLMRLILVANCIVKSRTWTFETFNQDFREAGERYIGLRKRKKKEWIQTETWQMIAEEKEKRSALPGHRQSNINLKEDTKNFTERLIKVAENASGRQNLTRMFRITTVQNGSSAAAMCKYMSRRGTRSGEVDKITQRKKHFQTILNTPETHPLK</sequence>
<keyword evidence="1" id="KW-0732">Signal</keyword>